<dbReference type="AlphaFoldDB" id="A0A8H7Z4P8"/>
<evidence type="ECO:0000313" key="4">
    <source>
        <dbReference type="Proteomes" id="UP000670092"/>
    </source>
</evidence>
<dbReference type="Pfam" id="PF16589">
    <property type="entry name" value="BRCT_2"/>
    <property type="match status" value="1"/>
</dbReference>
<evidence type="ECO:0000256" key="1">
    <source>
        <dbReference type="SAM" id="MobiDB-lite"/>
    </source>
</evidence>
<name>A0A8H7Z4P8_AJECA</name>
<dbReference type="GO" id="GO:0070987">
    <property type="term" value="P:error-free translesion synthesis"/>
    <property type="evidence" value="ECO:0007669"/>
    <property type="project" value="TreeGrafter"/>
</dbReference>
<dbReference type="Gene3D" id="3.40.50.10190">
    <property type="entry name" value="BRCT domain"/>
    <property type="match status" value="1"/>
</dbReference>
<dbReference type="GO" id="GO:0017125">
    <property type="term" value="F:deoxycytidyl transferase activity"/>
    <property type="evidence" value="ECO:0007669"/>
    <property type="project" value="TreeGrafter"/>
</dbReference>
<dbReference type="PROSITE" id="PS50172">
    <property type="entry name" value="BRCT"/>
    <property type="match status" value="1"/>
</dbReference>
<dbReference type="GO" id="GO:0042276">
    <property type="term" value="P:error-prone translesion synthesis"/>
    <property type="evidence" value="ECO:0007669"/>
    <property type="project" value="TreeGrafter"/>
</dbReference>
<dbReference type="PANTHER" id="PTHR45990:SF1">
    <property type="entry name" value="DNA REPAIR PROTEIN REV1"/>
    <property type="match status" value="1"/>
</dbReference>
<dbReference type="GO" id="GO:0005634">
    <property type="term" value="C:nucleus"/>
    <property type="evidence" value="ECO:0007669"/>
    <property type="project" value="TreeGrafter"/>
</dbReference>
<dbReference type="InterPro" id="IPR001357">
    <property type="entry name" value="BRCT_dom"/>
</dbReference>
<reference evidence="3 4" key="1">
    <citation type="submission" date="2021-01" db="EMBL/GenBank/DDBJ databases">
        <title>Chromosome-level genome assembly of a human fungal pathogen reveals clustering of transcriptionally co-regulated genes.</title>
        <authorList>
            <person name="Voorhies M."/>
            <person name="Cohen S."/>
            <person name="Shea T.P."/>
            <person name="Petrus S."/>
            <person name="Munoz J.F."/>
            <person name="Poplawski S."/>
            <person name="Goldman W.E."/>
            <person name="Michael T."/>
            <person name="Cuomo C.A."/>
            <person name="Sil A."/>
            <person name="Beyhan S."/>
        </authorList>
    </citation>
    <scope>NUCLEOTIDE SEQUENCE [LARGE SCALE GENOMIC DNA]</scope>
    <source>
        <strain evidence="3 4">G184AR</strain>
    </source>
</reference>
<dbReference type="EMBL" id="JAEVHI010000001">
    <property type="protein sequence ID" value="KAG5304104.1"/>
    <property type="molecule type" value="Genomic_DNA"/>
</dbReference>
<dbReference type="InterPro" id="IPR036420">
    <property type="entry name" value="BRCT_dom_sf"/>
</dbReference>
<evidence type="ECO:0000313" key="3">
    <source>
        <dbReference type="EMBL" id="KAG5304104.1"/>
    </source>
</evidence>
<proteinExistence type="predicted"/>
<comment type="caution">
    <text evidence="3">The sequence shown here is derived from an EMBL/GenBank/DDBJ whole genome shotgun (WGS) entry which is preliminary data.</text>
</comment>
<organism evidence="3 4">
    <name type="scientific">Ajellomyces capsulatus</name>
    <name type="common">Darling's disease fungus</name>
    <name type="synonym">Histoplasma capsulatum</name>
    <dbReference type="NCBI Taxonomy" id="5037"/>
    <lineage>
        <taxon>Eukaryota</taxon>
        <taxon>Fungi</taxon>
        <taxon>Dikarya</taxon>
        <taxon>Ascomycota</taxon>
        <taxon>Pezizomycotina</taxon>
        <taxon>Eurotiomycetes</taxon>
        <taxon>Eurotiomycetidae</taxon>
        <taxon>Onygenales</taxon>
        <taxon>Ajellomycetaceae</taxon>
        <taxon>Histoplasma</taxon>
    </lineage>
</organism>
<evidence type="ECO:0000259" key="2">
    <source>
        <dbReference type="PROSITE" id="PS50172"/>
    </source>
</evidence>
<accession>A0A8H7Z4P8</accession>
<sequence>MSRNKRHLPSSIRDILTTPSVTALGTFDPWNSVSTGHQRAEHSRSSSPGWQEVLSRKLGKQFRDTTGRGGGCSGRDSEWDWVSSDQYDDIRRREERIGDIRNLMGGVKKRRLDVQGRSDTKCTTERDKIPITKGNGALVLDDLGSERQKNCPAVHRDQAQNTSDTAGSGRKVEPITSCTPAARELEIVVSNSIPKSIQTKLHMTPQPESPGSASKGIFANLTIYVNGSTYPLISDHKLKHLLVSNGANVTFALARRTATHVILGRPNNNRNESGAGGGLAATKLQREIQRVGRKGLKFVGVEWVLESVKAGCRLPEARFATLHMAPDKQRSVLSMFQREL</sequence>
<dbReference type="Proteomes" id="UP000670092">
    <property type="component" value="Unassembled WGS sequence"/>
</dbReference>
<gene>
    <name evidence="3" type="ORF">I7I52_02326</name>
</gene>
<feature type="region of interest" description="Disordered" evidence="1">
    <location>
        <begin position="151"/>
        <end position="174"/>
    </location>
</feature>
<protein>
    <submittedName>
        <fullName evidence="3">BRCA1 C Terminus domain-containing protein</fullName>
    </submittedName>
</protein>
<dbReference type="PANTHER" id="PTHR45990">
    <property type="entry name" value="DNA REPAIR PROTEIN REV1"/>
    <property type="match status" value="1"/>
</dbReference>
<dbReference type="SMART" id="SM00292">
    <property type="entry name" value="BRCT"/>
    <property type="match status" value="1"/>
</dbReference>
<dbReference type="OrthoDB" id="427711at2759"/>
<dbReference type="GO" id="GO:0003887">
    <property type="term" value="F:DNA-directed DNA polymerase activity"/>
    <property type="evidence" value="ECO:0007669"/>
    <property type="project" value="TreeGrafter"/>
</dbReference>
<dbReference type="VEuPathDB" id="FungiDB:I7I52_02326"/>
<dbReference type="SUPFAM" id="SSF52113">
    <property type="entry name" value="BRCT domain"/>
    <property type="match status" value="1"/>
</dbReference>
<feature type="domain" description="BRCT" evidence="2">
    <location>
        <begin position="213"/>
        <end position="321"/>
    </location>
</feature>